<dbReference type="InterPro" id="IPR005079">
    <property type="entry name" value="Peptidase_C45_hydrolase"/>
</dbReference>
<dbReference type="EMBL" id="LR743596">
    <property type="protein sequence ID" value="CAA2626612.1"/>
    <property type="molecule type" value="Genomic_DNA"/>
</dbReference>
<dbReference type="InterPro" id="IPR047794">
    <property type="entry name" value="C45_proenzyme-like"/>
</dbReference>
<proteinExistence type="predicted"/>
<accession>A0A7I8J6Q1</accession>
<dbReference type="Pfam" id="PF03417">
    <property type="entry name" value="AAT"/>
    <property type="match status" value="1"/>
</dbReference>
<reference evidence="2" key="1">
    <citation type="submission" date="2019-12" db="EMBL/GenBank/DDBJ databases">
        <authorList>
            <person name="Scholz U."/>
            <person name="Mascher M."/>
            <person name="Fiebig A."/>
        </authorList>
    </citation>
    <scope>NUCLEOTIDE SEQUENCE</scope>
</reference>
<evidence type="ECO:0000259" key="1">
    <source>
        <dbReference type="Pfam" id="PF03417"/>
    </source>
</evidence>
<protein>
    <recommendedName>
        <fullName evidence="1">Peptidase C45 hydrolase domain-containing protein</fullName>
    </recommendedName>
</protein>
<keyword evidence="4" id="KW-1185">Reference proteome</keyword>
<evidence type="ECO:0000313" key="2">
    <source>
        <dbReference type="EMBL" id="CAA2626612.1"/>
    </source>
</evidence>
<dbReference type="Gene3D" id="3.60.60.10">
    <property type="entry name" value="Penicillin V Acylase, Chain A"/>
    <property type="match status" value="1"/>
</dbReference>
<dbReference type="EMBL" id="LR746272">
    <property type="protein sequence ID" value="CAA7402680.1"/>
    <property type="molecule type" value="Genomic_DNA"/>
</dbReference>
<dbReference type="NCBIfam" id="NF040521">
    <property type="entry name" value="C45_proenzyme"/>
    <property type="match status" value="1"/>
</dbReference>
<dbReference type="Proteomes" id="UP000663760">
    <property type="component" value="Chromosome 9"/>
</dbReference>
<evidence type="ECO:0000313" key="4">
    <source>
        <dbReference type="Proteomes" id="UP000663760"/>
    </source>
</evidence>
<dbReference type="AlphaFoldDB" id="A0A7I8J6Q1"/>
<evidence type="ECO:0000313" key="3">
    <source>
        <dbReference type="EMBL" id="CAA7402680.1"/>
    </source>
</evidence>
<dbReference type="OrthoDB" id="189997at2759"/>
<dbReference type="InterPro" id="IPR047801">
    <property type="entry name" value="Peptidase_C45"/>
</dbReference>
<feature type="domain" description="Peptidase C45 hydrolase" evidence="1">
    <location>
        <begin position="134"/>
        <end position="348"/>
    </location>
</feature>
<dbReference type="PANTHER" id="PTHR34180:SF1">
    <property type="entry name" value="BETA-ALANYL-DOPAMINE_CARCININE HYDROLASE"/>
    <property type="match status" value="1"/>
</dbReference>
<organism evidence="2">
    <name type="scientific">Spirodela intermedia</name>
    <name type="common">Intermediate duckweed</name>
    <dbReference type="NCBI Taxonomy" id="51605"/>
    <lineage>
        <taxon>Eukaryota</taxon>
        <taxon>Viridiplantae</taxon>
        <taxon>Streptophyta</taxon>
        <taxon>Embryophyta</taxon>
        <taxon>Tracheophyta</taxon>
        <taxon>Spermatophyta</taxon>
        <taxon>Magnoliopsida</taxon>
        <taxon>Liliopsida</taxon>
        <taxon>Araceae</taxon>
        <taxon>Lemnoideae</taxon>
        <taxon>Spirodela</taxon>
    </lineage>
</organism>
<gene>
    <name evidence="2" type="ORF">SI7747_09012305</name>
    <name evidence="3" type="ORF">SI8410_09013358</name>
</gene>
<dbReference type="PANTHER" id="PTHR34180">
    <property type="entry name" value="PEPTIDASE C45"/>
    <property type="match status" value="1"/>
</dbReference>
<name>A0A7I8J6Q1_SPIIN</name>
<sequence length="359" mass="39888">MEVSRLRRMLETFEVGPCESARQMGFRIGQRFSHLIRSRVAGDQILQQQLLPFARNPQAQPLIRSLSSANRGRFPRYWDEMLGTAEGSGVSALELLLLNFRKEILPFLPDAEASLPDLCSDDCSDILLASSTAAIVAHNEDANVALQGHTYLVKAELSDGLSFTAYTYAGEIPSCAFGFNSHGLAFTLNSVPPTRKEIVEGGIGRNFVSRDLLEARSLDDALQKLRLCDASVGHSYNLVDVRNRRIVNVETASRNRVSVHEVGATPFFHANLYRHLQVDQMQDENSAKREKRAASLSAESQEDMLSLLGDSTDDEYPIYMTGPKLHTLCTALIDLDKRTLSIIHGNPKEGEVSHVFEIR</sequence>